<evidence type="ECO:0000259" key="2">
    <source>
        <dbReference type="PROSITE" id="PS51372"/>
    </source>
</evidence>
<dbReference type="InterPro" id="IPR011608">
    <property type="entry name" value="PRD"/>
</dbReference>
<dbReference type="PROSITE" id="PS51372">
    <property type="entry name" value="PRD_2"/>
    <property type="match status" value="2"/>
</dbReference>
<dbReference type="GO" id="GO:0006355">
    <property type="term" value="P:regulation of DNA-templated transcription"/>
    <property type="evidence" value="ECO:0007669"/>
    <property type="project" value="InterPro"/>
</dbReference>
<dbReference type="InterPro" id="IPR004341">
    <property type="entry name" value="CAT_RNA-bd_dom"/>
</dbReference>
<feature type="domain" description="PRD" evidence="2">
    <location>
        <begin position="65"/>
        <end position="169"/>
    </location>
</feature>
<dbReference type="InterPro" id="IPR036650">
    <property type="entry name" value="CAT_RNA-bd_dom_sf"/>
</dbReference>
<dbReference type="PANTHER" id="PTHR30185">
    <property type="entry name" value="CRYPTIC BETA-GLUCOSIDE BGL OPERON ANTITERMINATOR"/>
    <property type="match status" value="1"/>
</dbReference>
<evidence type="ECO:0000313" key="4">
    <source>
        <dbReference type="Proteomes" id="UP000010802"/>
    </source>
</evidence>
<feature type="domain" description="PRD" evidence="2">
    <location>
        <begin position="170"/>
        <end position="277"/>
    </location>
</feature>
<dbReference type="Pfam" id="PF03123">
    <property type="entry name" value="CAT_RBD"/>
    <property type="match status" value="1"/>
</dbReference>
<name>F4LX72_TEPAE</name>
<dbReference type="AlphaFoldDB" id="F4LX72"/>
<dbReference type="HOGENOM" id="CLU_078802_0_0_9"/>
<dbReference type="PANTHER" id="PTHR30185:SF16">
    <property type="entry name" value="PROTEIN GLCT"/>
    <property type="match status" value="1"/>
</dbReference>
<accession>L0S0L4</accession>
<dbReference type="OrthoDB" id="9813552at2"/>
<dbReference type="Pfam" id="PF00874">
    <property type="entry name" value="PRD"/>
    <property type="match status" value="2"/>
</dbReference>
<dbReference type="SUPFAM" id="SSF63520">
    <property type="entry name" value="PTS-regulatory domain, PRD"/>
    <property type="match status" value="2"/>
</dbReference>
<protein>
    <submittedName>
        <fullName evidence="3">Transcriptional antiterminator, BglG</fullName>
    </submittedName>
</protein>
<gene>
    <name evidence="3" type="ordered locus">TEPIRE1_1876</name>
</gene>
<dbReference type="EMBL" id="HF563609">
    <property type="protein sequence ID" value="CCP26681.1"/>
    <property type="molecule type" value="Genomic_DNA"/>
</dbReference>
<dbReference type="Gene3D" id="2.30.24.10">
    <property type="entry name" value="CAT RNA-binding domain"/>
    <property type="match status" value="1"/>
</dbReference>
<keyword evidence="4" id="KW-1185">Reference proteome</keyword>
<dbReference type="KEGG" id="tep:TepRe1_1738"/>
<proteinExistence type="predicted"/>
<dbReference type="PATRIC" id="fig|1209989.3.peg.2162"/>
<accession>F4LX72</accession>
<evidence type="ECO:0000256" key="1">
    <source>
        <dbReference type="ARBA" id="ARBA00022737"/>
    </source>
</evidence>
<dbReference type="GO" id="GO:0003723">
    <property type="term" value="F:RNA binding"/>
    <property type="evidence" value="ECO:0007669"/>
    <property type="project" value="InterPro"/>
</dbReference>
<dbReference type="Proteomes" id="UP000010802">
    <property type="component" value="Chromosome"/>
</dbReference>
<dbReference type="SMART" id="SM01061">
    <property type="entry name" value="CAT_RBD"/>
    <property type="match status" value="1"/>
</dbReference>
<dbReference type="RefSeq" id="WP_013778793.1">
    <property type="nucleotide sequence ID" value="NC_015519.1"/>
</dbReference>
<dbReference type="SUPFAM" id="SSF50151">
    <property type="entry name" value="SacY-like RNA-binding domain"/>
    <property type="match status" value="1"/>
</dbReference>
<dbReference type="Gene3D" id="1.10.1790.10">
    <property type="entry name" value="PRD domain"/>
    <property type="match status" value="2"/>
</dbReference>
<dbReference type="STRING" id="1209989.TepRe1_1738"/>
<sequence length="280" mass="32392">MRQFCIIKVFNNNVVLARDKTDREEAVLVGKGLGFNAKPGNMLEDDKAEKIFYFIDKDKVKQLNRFNEDIIGITEEIISMVSQELKEQLNEHIHVALADHIGFTLERLETGLEITNPFLEEIKGLYPKEYELACKSAAMIEEKFAVDIPDGEKGFIAMHIHSARIDRELAKTVKSTSMINKMVEIIEQELRLKLDRQDTNYARLIIHLRFALDRIDSEMTIKNPLLARIKEEFSESYKIAIKIAEYIKERIGKEPPEDELGYLALHIQRIKDSLAEHHIK</sequence>
<dbReference type="eggNOG" id="COG3711">
    <property type="taxonomic scope" value="Bacteria"/>
</dbReference>
<evidence type="ECO:0000313" key="3">
    <source>
        <dbReference type="EMBL" id="CCP26681.1"/>
    </source>
</evidence>
<keyword evidence="1" id="KW-0677">Repeat</keyword>
<organism evidence="3 4">
    <name type="scientific">Tepidanaerobacter acetatoxydans (strain DSM 21804 / JCM 16047 / Re1)</name>
    <dbReference type="NCBI Taxonomy" id="1209989"/>
    <lineage>
        <taxon>Bacteria</taxon>
        <taxon>Bacillati</taxon>
        <taxon>Bacillota</taxon>
        <taxon>Clostridia</taxon>
        <taxon>Thermosediminibacterales</taxon>
        <taxon>Tepidanaerobacteraceae</taxon>
        <taxon>Tepidanaerobacter</taxon>
    </lineage>
</organism>
<reference evidence="4" key="1">
    <citation type="journal article" date="2013" name="Genome Announc.">
        <title>First genome sequence of a syntrophic acetate-oxidizing bacterium, Tepidanaerobacter acetatoxydans strain Re1.</title>
        <authorList>
            <person name="Manzoor S."/>
            <person name="Bongcam-Rudloff E."/>
            <person name="Schnurer A."/>
            <person name="Muller B."/>
        </authorList>
    </citation>
    <scope>NUCLEOTIDE SEQUENCE [LARGE SCALE GENOMIC DNA]</scope>
    <source>
        <strain evidence="4">Re1</strain>
    </source>
</reference>
<dbReference type="KEGG" id="tae:TepiRe1_1876"/>
<dbReference type="InterPro" id="IPR050661">
    <property type="entry name" value="BglG_antiterminators"/>
</dbReference>
<dbReference type="InterPro" id="IPR036634">
    <property type="entry name" value="PRD_sf"/>
</dbReference>